<dbReference type="RefSeq" id="WP_344773104.1">
    <property type="nucleotide sequence ID" value="NZ_BAABAH010000003.1"/>
</dbReference>
<organism evidence="1 2">
    <name type="scientific">Nocardioides panacisoli</name>
    <dbReference type="NCBI Taxonomy" id="627624"/>
    <lineage>
        <taxon>Bacteria</taxon>
        <taxon>Bacillati</taxon>
        <taxon>Actinomycetota</taxon>
        <taxon>Actinomycetes</taxon>
        <taxon>Propionibacteriales</taxon>
        <taxon>Nocardioidaceae</taxon>
        <taxon>Nocardioides</taxon>
    </lineage>
</organism>
<comment type="caution">
    <text evidence="1">The sequence shown here is derived from an EMBL/GenBank/DDBJ whole genome shotgun (WGS) entry which is preliminary data.</text>
</comment>
<proteinExistence type="predicted"/>
<dbReference type="Proteomes" id="UP001501821">
    <property type="component" value="Unassembled WGS sequence"/>
</dbReference>
<reference evidence="2" key="1">
    <citation type="journal article" date="2019" name="Int. J. Syst. Evol. Microbiol.">
        <title>The Global Catalogue of Microorganisms (GCM) 10K type strain sequencing project: providing services to taxonomists for standard genome sequencing and annotation.</title>
        <authorList>
            <consortium name="The Broad Institute Genomics Platform"/>
            <consortium name="The Broad Institute Genome Sequencing Center for Infectious Disease"/>
            <person name="Wu L."/>
            <person name="Ma J."/>
        </authorList>
    </citation>
    <scope>NUCLEOTIDE SEQUENCE [LARGE SCALE GENOMIC DNA]</scope>
    <source>
        <strain evidence="2">JCM 16953</strain>
    </source>
</reference>
<sequence length="69" mass="7840">MGGLRHVWVRRPFTPTELPGLVLDWRQHPDGWFALVTYVETRGRVLTEWVPADQLRPLAVRPGTGSAYG</sequence>
<protein>
    <submittedName>
        <fullName evidence="1">Uncharacterized protein</fullName>
    </submittedName>
</protein>
<keyword evidence="2" id="KW-1185">Reference proteome</keyword>
<evidence type="ECO:0000313" key="2">
    <source>
        <dbReference type="Proteomes" id="UP001501821"/>
    </source>
</evidence>
<accession>A0ABP7I542</accession>
<gene>
    <name evidence="1" type="ORF">GCM10022242_10820</name>
</gene>
<dbReference type="EMBL" id="BAABAH010000003">
    <property type="protein sequence ID" value="GAA3809996.1"/>
    <property type="molecule type" value="Genomic_DNA"/>
</dbReference>
<evidence type="ECO:0000313" key="1">
    <source>
        <dbReference type="EMBL" id="GAA3809996.1"/>
    </source>
</evidence>
<name>A0ABP7I542_9ACTN</name>